<protein>
    <submittedName>
        <fullName evidence="2">Uncharacterized protein</fullName>
    </submittedName>
</protein>
<name>A0A9P7AM11_9AGAM</name>
<organism evidence="2 3">
    <name type="scientific">Suillus plorans</name>
    <dbReference type="NCBI Taxonomy" id="116603"/>
    <lineage>
        <taxon>Eukaryota</taxon>
        <taxon>Fungi</taxon>
        <taxon>Dikarya</taxon>
        <taxon>Basidiomycota</taxon>
        <taxon>Agaricomycotina</taxon>
        <taxon>Agaricomycetes</taxon>
        <taxon>Agaricomycetidae</taxon>
        <taxon>Boletales</taxon>
        <taxon>Suillineae</taxon>
        <taxon>Suillaceae</taxon>
        <taxon>Suillus</taxon>
    </lineage>
</organism>
<comment type="caution">
    <text evidence="2">The sequence shown here is derived from an EMBL/GenBank/DDBJ whole genome shotgun (WGS) entry which is preliminary data.</text>
</comment>
<accession>A0A9P7AM11</accession>
<dbReference type="EMBL" id="JABBWE010000044">
    <property type="protein sequence ID" value="KAG1791262.1"/>
    <property type="molecule type" value="Genomic_DNA"/>
</dbReference>
<dbReference type="Proteomes" id="UP000719766">
    <property type="component" value="Unassembled WGS sequence"/>
</dbReference>
<dbReference type="RefSeq" id="XP_041158147.1">
    <property type="nucleotide sequence ID" value="XM_041298163.1"/>
</dbReference>
<feature type="coiled-coil region" evidence="1">
    <location>
        <begin position="8"/>
        <end position="35"/>
    </location>
</feature>
<gene>
    <name evidence="2" type="ORF">HD556DRAFT_1241090</name>
</gene>
<proteinExistence type="predicted"/>
<dbReference type="InterPro" id="IPR046521">
    <property type="entry name" value="DUF6698"/>
</dbReference>
<reference evidence="2" key="1">
    <citation type="journal article" date="2020" name="New Phytol.">
        <title>Comparative genomics reveals dynamic genome evolution in host specialist ectomycorrhizal fungi.</title>
        <authorList>
            <person name="Lofgren L.A."/>
            <person name="Nguyen N.H."/>
            <person name="Vilgalys R."/>
            <person name="Ruytinx J."/>
            <person name="Liao H.L."/>
            <person name="Branco S."/>
            <person name="Kuo A."/>
            <person name="LaButti K."/>
            <person name="Lipzen A."/>
            <person name="Andreopoulos W."/>
            <person name="Pangilinan J."/>
            <person name="Riley R."/>
            <person name="Hundley H."/>
            <person name="Na H."/>
            <person name="Barry K."/>
            <person name="Grigoriev I.V."/>
            <person name="Stajich J.E."/>
            <person name="Kennedy P.G."/>
        </authorList>
    </citation>
    <scope>NUCLEOTIDE SEQUENCE</scope>
    <source>
        <strain evidence="2">S12</strain>
    </source>
</reference>
<dbReference type="AlphaFoldDB" id="A0A9P7AM11"/>
<dbReference type="Pfam" id="PF20414">
    <property type="entry name" value="DUF6698"/>
    <property type="match status" value="1"/>
</dbReference>
<dbReference type="OrthoDB" id="2662502at2759"/>
<keyword evidence="3" id="KW-1185">Reference proteome</keyword>
<evidence type="ECO:0000313" key="2">
    <source>
        <dbReference type="EMBL" id="KAG1791262.1"/>
    </source>
</evidence>
<sequence>MRVPTSPSARAKRQIASLMEEVEVLKQDKATKKRKTTFYVSQGRAIRRMVDLYAPIEDLIAENDRRCEESDKDATPEQDRLQRGYIELAKALSWLHDKLAGLDHEESDDMLKKLKRGADSARGDDTGTLKELVASWVNIECCPTPLIRTDDKHHRGFVSDACGKLLCPAEWRWEDPVVKAGIRDRTTAFIVSENSWPSFMYENYEADTKNLERGLFKSKLLLITLQGLKAIFTSPSSAHEVDGEGDGADIIENNRRARKRSDQAKVKTCIRFALSNLTSWRTVDGDFDYHIFWNNVVDFFEDAPGPAARARVNKLLEWWTRKVFGRNHWQDLTADIVSHMSVSTLATQRQQMEDAELDSD</sequence>
<evidence type="ECO:0000256" key="1">
    <source>
        <dbReference type="SAM" id="Coils"/>
    </source>
</evidence>
<keyword evidence="1" id="KW-0175">Coiled coil</keyword>
<evidence type="ECO:0000313" key="3">
    <source>
        <dbReference type="Proteomes" id="UP000719766"/>
    </source>
</evidence>
<dbReference type="GeneID" id="64591927"/>